<dbReference type="Proteomes" id="UP000269265">
    <property type="component" value="Unassembled WGS sequence"/>
</dbReference>
<comment type="caution">
    <text evidence="2">The sequence shown here is derived from an EMBL/GenBank/DDBJ whole genome shotgun (WGS) entry which is preliminary data.</text>
</comment>
<dbReference type="OrthoDB" id="5298153at2"/>
<feature type="chain" id="PRO_5019523451" evidence="1">
    <location>
        <begin position="29"/>
        <end position="196"/>
    </location>
</feature>
<dbReference type="RefSeq" id="WP_125243338.1">
    <property type="nucleotide sequence ID" value="NZ_RSED01000007.1"/>
</dbReference>
<keyword evidence="1" id="KW-0732">Signal</keyword>
<dbReference type="PROSITE" id="PS51318">
    <property type="entry name" value="TAT"/>
    <property type="match status" value="1"/>
</dbReference>
<gene>
    <name evidence="2" type="ORF">EIP75_11130</name>
</gene>
<feature type="signal peptide" evidence="1">
    <location>
        <begin position="1"/>
        <end position="28"/>
    </location>
</feature>
<reference evidence="2 3" key="1">
    <citation type="submission" date="2018-12" db="EMBL/GenBank/DDBJ databases">
        <title>The whole draft genome of Aquabacterium sp. SJQ9.</title>
        <authorList>
            <person name="Sun L."/>
            <person name="Gao X."/>
            <person name="Chen W."/>
            <person name="Huang K."/>
        </authorList>
    </citation>
    <scope>NUCLEOTIDE SEQUENCE [LARGE SCALE GENOMIC DNA]</scope>
    <source>
        <strain evidence="2 3">SJQ9</strain>
    </source>
</reference>
<proteinExistence type="predicted"/>
<sequence>MPESRRRVFLLRVATTVAAAAMAGAVHAQITTSGKPQVELTQLQVQRAEDGLVLSYDVHFDLPRDVEDALYKGVAVVFVARAEVFRERWYWSDRSRAVAERRWRLAYQPLTRRWRVSFDGLSQHYASLTEALGVLQRSSRWRIMDGAPAPDDRSHYIEFSFELDRDELPRPLQIGLSDQNEWTLAVQRRLAVPATR</sequence>
<dbReference type="AlphaFoldDB" id="A0A426VC40"/>
<dbReference type="Pfam" id="PF14334">
    <property type="entry name" value="DUF4390"/>
    <property type="match status" value="1"/>
</dbReference>
<accession>A0A426VC40</accession>
<protein>
    <submittedName>
        <fullName evidence="2">DUF4390 domain-containing protein</fullName>
    </submittedName>
</protein>
<keyword evidence="3" id="KW-1185">Reference proteome</keyword>
<organism evidence="2 3">
    <name type="scientific">Aquabacterium soli</name>
    <dbReference type="NCBI Taxonomy" id="2493092"/>
    <lineage>
        <taxon>Bacteria</taxon>
        <taxon>Pseudomonadati</taxon>
        <taxon>Pseudomonadota</taxon>
        <taxon>Betaproteobacteria</taxon>
        <taxon>Burkholderiales</taxon>
        <taxon>Aquabacterium</taxon>
    </lineage>
</organism>
<name>A0A426VC40_9BURK</name>
<dbReference type="InterPro" id="IPR006311">
    <property type="entry name" value="TAT_signal"/>
</dbReference>
<evidence type="ECO:0000313" key="3">
    <source>
        <dbReference type="Proteomes" id="UP000269265"/>
    </source>
</evidence>
<dbReference type="InterPro" id="IPR025500">
    <property type="entry name" value="DUF4390"/>
</dbReference>
<evidence type="ECO:0000313" key="2">
    <source>
        <dbReference type="EMBL" id="RRS04430.1"/>
    </source>
</evidence>
<dbReference type="EMBL" id="RSED01000007">
    <property type="protein sequence ID" value="RRS04430.1"/>
    <property type="molecule type" value="Genomic_DNA"/>
</dbReference>
<evidence type="ECO:0000256" key="1">
    <source>
        <dbReference type="SAM" id="SignalP"/>
    </source>
</evidence>